<evidence type="ECO:0000313" key="1">
    <source>
        <dbReference type="EMBL" id="PKU45742.1"/>
    </source>
</evidence>
<reference evidence="2" key="2">
    <citation type="submission" date="2017-12" db="EMBL/GenBank/DDBJ databases">
        <title>Genome sequence of the Bar-tailed Godwit (Limosa lapponica baueri).</title>
        <authorList>
            <person name="Lima N.C.B."/>
            <person name="Parody-Merino A.M."/>
            <person name="Battley P.F."/>
            <person name="Fidler A.E."/>
            <person name="Prosdocimi F."/>
        </authorList>
    </citation>
    <scope>NUCLEOTIDE SEQUENCE [LARGE SCALE GENOMIC DNA]</scope>
</reference>
<keyword evidence="2" id="KW-1185">Reference proteome</keyword>
<proteinExistence type="predicted"/>
<name>A0A2I0UI60_LIMLA</name>
<evidence type="ECO:0008006" key="3">
    <source>
        <dbReference type="Google" id="ProtNLM"/>
    </source>
</evidence>
<evidence type="ECO:0000313" key="2">
    <source>
        <dbReference type="Proteomes" id="UP000233556"/>
    </source>
</evidence>
<dbReference type="OrthoDB" id="9902521at2759"/>
<accession>A0A2I0UI60</accession>
<dbReference type="Proteomes" id="UP000233556">
    <property type="component" value="Unassembled WGS sequence"/>
</dbReference>
<organism evidence="1 2">
    <name type="scientific">Limosa lapponica baueri</name>
    <dbReference type="NCBI Taxonomy" id="1758121"/>
    <lineage>
        <taxon>Eukaryota</taxon>
        <taxon>Metazoa</taxon>
        <taxon>Chordata</taxon>
        <taxon>Craniata</taxon>
        <taxon>Vertebrata</taxon>
        <taxon>Euteleostomi</taxon>
        <taxon>Archelosauria</taxon>
        <taxon>Archosauria</taxon>
        <taxon>Dinosauria</taxon>
        <taxon>Saurischia</taxon>
        <taxon>Theropoda</taxon>
        <taxon>Coelurosauria</taxon>
        <taxon>Aves</taxon>
        <taxon>Neognathae</taxon>
        <taxon>Neoaves</taxon>
        <taxon>Charadriiformes</taxon>
        <taxon>Scolopacidae</taxon>
        <taxon>Limosa</taxon>
    </lineage>
</organism>
<reference evidence="2" key="1">
    <citation type="submission" date="2017-11" db="EMBL/GenBank/DDBJ databases">
        <authorList>
            <person name="Lima N.C."/>
            <person name="Parody-Merino A.M."/>
            <person name="Battley P.F."/>
            <person name="Fidler A.E."/>
            <person name="Prosdocimi F."/>
        </authorList>
    </citation>
    <scope>NUCLEOTIDE SEQUENCE [LARGE SCALE GENOMIC DNA]</scope>
</reference>
<dbReference type="EMBL" id="KZ505744">
    <property type="protein sequence ID" value="PKU45742.1"/>
    <property type="molecule type" value="Genomic_DNA"/>
</dbReference>
<protein>
    <recommendedName>
        <fullName evidence="3">Rna-directed dna polymerase from mobile element jockey-like</fullName>
    </recommendedName>
</protein>
<dbReference type="AlphaFoldDB" id="A0A2I0UI60"/>
<sequence length="148" mass="17930">MASKSREVILPLYSTLVTPHFKYYIRLWGPQHKKDLDLLERVRRRTTKMIRRLEHLCYEDRVREFGFFSLEKRRLQGDLIADFQYLKRAYKKAVETFDSKSRLLTRLCSDRKRCNGSKVKVVRHWNRLPQILWITHPWKGSRPGWIGL</sequence>
<gene>
    <name evidence="1" type="ORF">llap_3952</name>
</gene>